<name>A0ACC6C5B3_9BURK</name>
<comment type="caution">
    <text evidence="1">The sequence shown here is derived from an EMBL/GenBank/DDBJ whole genome shotgun (WGS) entry which is preliminary data.</text>
</comment>
<protein>
    <submittedName>
        <fullName evidence="1">Lipopolysaccharide biosynthesis protein</fullName>
    </submittedName>
</protein>
<evidence type="ECO:0000313" key="1">
    <source>
        <dbReference type="EMBL" id="MCY4743525.1"/>
    </source>
</evidence>
<dbReference type="EMBL" id="JAPPUY010000001">
    <property type="protein sequence ID" value="MCY4743525.1"/>
    <property type="molecule type" value="Genomic_DNA"/>
</dbReference>
<accession>A0ACC6C5B3</accession>
<organism evidence="1 2">
    <name type="scientific">Roseateles hydrophilus</name>
    <dbReference type="NCBI Taxonomy" id="2975054"/>
    <lineage>
        <taxon>Bacteria</taxon>
        <taxon>Pseudomonadati</taxon>
        <taxon>Pseudomonadota</taxon>
        <taxon>Betaproteobacteria</taxon>
        <taxon>Burkholderiales</taxon>
        <taxon>Sphaerotilaceae</taxon>
        <taxon>Roseateles</taxon>
    </lineage>
</organism>
<evidence type="ECO:0000313" key="2">
    <source>
        <dbReference type="Proteomes" id="UP001076464"/>
    </source>
</evidence>
<gene>
    <name evidence="1" type="ORF">NYO99_00905</name>
</gene>
<dbReference type="Proteomes" id="UP001076464">
    <property type="component" value="Unassembled WGS sequence"/>
</dbReference>
<proteinExistence type="predicted"/>
<reference evidence="1" key="1">
    <citation type="submission" date="2022-08" db="EMBL/GenBank/DDBJ databases">
        <title>Genome sequencing of Pelomonas sp. UHG3.</title>
        <authorList>
            <person name="So Y."/>
        </authorList>
    </citation>
    <scope>NUCLEOTIDE SEQUENCE</scope>
    <source>
        <strain evidence="1">UHG3</strain>
    </source>
</reference>
<sequence>MSSKGNLTQRTLHAAKWGYLGAAGKLLIQLGSQILLARILGPAEYGMFAVGAIVVGVANYFADASIGSALVQRKQISDDIVRFIATWQLAAGLVVTAVLLLFAPHIAGFLTHPEATPLLRALSFVCLISALTSAPANLLRRELNFKALQLGQLAGFAVGYLLVGIPMALAGAGVWSLVAAWLVQASCTLVLVWKAARPPIGLRFRADDGVDTLKFGGHALLSNLATWSGSNLDRIIVSRAFPAHELGVYHVVNNLVSTAITQILSTLQAVTFSSTSQVSADAQRIRASFLTAAEAAPVVVLPIFATLAVTAKIVLIGLYGTKWQEGVELLQPVALTAAMYGLSGTITPLLWASNHIRHESRVQIISSVLIGVACYAAALQGSIVTVAWALFGVASMRYAYLLRFAARSYGVPLKQLGRHLMAGLLTTALCCVGAWGISTLLEPVLLAAPVLTLLATILTCGLVLALSVACAVRFAASDAFRALVKGFIAKRRKTAAPDNSA</sequence>
<keyword evidence="2" id="KW-1185">Reference proteome</keyword>